<feature type="compositionally biased region" description="Low complexity" evidence="5">
    <location>
        <begin position="924"/>
        <end position="941"/>
    </location>
</feature>
<dbReference type="GO" id="GO:0005634">
    <property type="term" value="C:nucleus"/>
    <property type="evidence" value="ECO:0007669"/>
    <property type="project" value="UniProtKB-SubCell"/>
</dbReference>
<dbReference type="PANTHER" id="PTHR45623">
    <property type="entry name" value="CHROMODOMAIN-HELICASE-DNA-BINDING PROTEIN 3-RELATED-RELATED"/>
    <property type="match status" value="1"/>
</dbReference>
<feature type="domain" description="Helicase ATP-binding" evidence="7">
    <location>
        <begin position="189"/>
        <end position="375"/>
    </location>
</feature>
<feature type="region of interest" description="Disordered" evidence="5">
    <location>
        <begin position="898"/>
        <end position="947"/>
    </location>
</feature>
<accession>A0A1J4KRQ4</accession>
<evidence type="ECO:0000256" key="5">
    <source>
        <dbReference type="SAM" id="MobiDB-lite"/>
    </source>
</evidence>
<dbReference type="GO" id="GO:0005524">
    <property type="term" value="F:ATP binding"/>
    <property type="evidence" value="ECO:0007669"/>
    <property type="project" value="UniProtKB-KW"/>
</dbReference>
<dbReference type="EMBL" id="MLAK01000565">
    <property type="protein sequence ID" value="OHT12350.1"/>
    <property type="molecule type" value="Genomic_DNA"/>
</dbReference>
<feature type="region of interest" description="Disordered" evidence="5">
    <location>
        <begin position="1370"/>
        <end position="1438"/>
    </location>
</feature>
<dbReference type="InterPro" id="IPR003888">
    <property type="entry name" value="FYrich_N"/>
</dbReference>
<dbReference type="InterPro" id="IPR014001">
    <property type="entry name" value="Helicase_ATP-bd"/>
</dbReference>
<dbReference type="OrthoDB" id="285793at2759"/>
<dbReference type="Pfam" id="PF05964">
    <property type="entry name" value="FYRN"/>
    <property type="match status" value="1"/>
</dbReference>
<gene>
    <name evidence="8" type="ORF">TRFO_17825</name>
</gene>
<dbReference type="SUPFAM" id="SSF52540">
    <property type="entry name" value="P-loop containing nucleoside triphosphate hydrolases"/>
    <property type="match status" value="2"/>
</dbReference>
<evidence type="ECO:0000259" key="6">
    <source>
        <dbReference type="PROSITE" id="PS50013"/>
    </source>
</evidence>
<dbReference type="SMART" id="SM00298">
    <property type="entry name" value="CHROMO"/>
    <property type="match status" value="2"/>
</dbReference>
<dbReference type="Gene3D" id="3.30.160.360">
    <property type="match status" value="1"/>
</dbReference>
<dbReference type="InterPro" id="IPR016197">
    <property type="entry name" value="Chromo-like_dom_sf"/>
</dbReference>
<dbReference type="InterPro" id="IPR000330">
    <property type="entry name" value="SNF2_N"/>
</dbReference>
<comment type="caution">
    <text evidence="8">The sequence shown here is derived from an EMBL/GenBank/DDBJ whole genome shotgun (WGS) entry which is preliminary data.</text>
</comment>
<evidence type="ECO:0000256" key="4">
    <source>
        <dbReference type="ARBA" id="ARBA00023242"/>
    </source>
</evidence>
<dbReference type="Pfam" id="PF00385">
    <property type="entry name" value="Chromo"/>
    <property type="match status" value="1"/>
</dbReference>
<dbReference type="Pfam" id="PF05965">
    <property type="entry name" value="FYRC"/>
    <property type="match status" value="1"/>
</dbReference>
<keyword evidence="2" id="KW-0547">Nucleotide-binding</keyword>
<dbReference type="Gene3D" id="3.40.50.10810">
    <property type="entry name" value="Tandem AAA-ATPase domain"/>
    <property type="match status" value="1"/>
</dbReference>
<reference evidence="8" key="1">
    <citation type="submission" date="2016-10" db="EMBL/GenBank/DDBJ databases">
        <authorList>
            <person name="Benchimol M."/>
            <person name="Almeida L.G."/>
            <person name="Vasconcelos A.T."/>
            <person name="Perreira-Neves A."/>
            <person name="Rosa I.A."/>
            <person name="Tasca T."/>
            <person name="Bogo M.R."/>
            <person name="de Souza W."/>
        </authorList>
    </citation>
    <scope>NUCLEOTIDE SEQUENCE [LARGE SCALE GENOMIC DNA]</scope>
    <source>
        <strain evidence="8">K</strain>
    </source>
</reference>
<evidence type="ECO:0000256" key="1">
    <source>
        <dbReference type="ARBA" id="ARBA00004123"/>
    </source>
</evidence>
<keyword evidence="9" id="KW-1185">Reference proteome</keyword>
<keyword evidence="3" id="KW-0067">ATP-binding</keyword>
<feature type="region of interest" description="Disordered" evidence="5">
    <location>
        <begin position="1126"/>
        <end position="1192"/>
    </location>
</feature>
<dbReference type="PROSITE" id="PS51543">
    <property type="entry name" value="FYRC"/>
    <property type="match status" value="1"/>
</dbReference>
<sequence length="1438" mass="165044">MHLKNIFTISKMSKKKATTSEQKETTAELPPSPYERILSCRTNAKGAPECYVKLRGKSYRDSKWISNDELSQNPQTSSMLTRFLRNQREYAMNPPFYDPQFDIIDRIIAKKGKKYLVKWMGLGYDQITWEKDVTPEALEDYQARQLQNYPIAAGDVFKKPDLNIQNIASYSLGDTVLESYQVSTMNLLIRNFSKLQSTDIVDRYNTPLITSCAAFIEYVLQNSEERGPILIVSPFNSISKWYNIFREIKCATTLSYTGTKEARQAAVEHDYSCPKKKLKFHVLITTPDILSHDLEMLAEIKWRIAIFDEAKRLKDPQSKLAKVLQRYVIGTQVALMQSQTNIFCLQKLTDLLISSCTDKFVSEDLKKAAQIARSRIQPKLLKRKNQMNDDKDTYSTYYIDCPLSAIQKKVLRKVIHDAARFVQRKNFIPICQRILRICSHPFLLYSQEYTMQDVDFISSSTKLATLEELLIENVKQNERILIISDFSLMLDMIEDVANNHAFSFERIVTQSKDIQRDDAQIFLYNPKYCTIASSVFETMNAIVVVDGDGSELQKLLQNNRPHHLHKIFKFQCRDCSESVLNNICIYNPNVQPDNERCENICKLSALAAFSDKSTPDPKVLLQKATVVTNSFNPNESLEKEFQECDFWSYLVDEDKTLKNPKSFSSTELVDIIDDESAPHVWTKRERDQLLRGLCRFGFDRWRELIIQTGLRVSVQSAIKASRALLREMIRYIGSGTGHAVTKEFIKESSSMEEEDEVADKEFINKSVFNDVTFKTSLQKNSVSYLKEIEMLHFLGENLKDKTDIYEVSVPHPSGALPQWWKDDYDRYLAFATWKYGLGCYEQFFDDSNKEILKIFGPADDPIEYRDLNERVLKLAEAIKRKQGVNQLGISNTENYEKNSYSNENLKKSKKEVTSKKENDKKKTNSSSTSSSSFSASNATAEYGGSNSQKWTREEIRDMFQYILKFGIPEDTNGQPDYERFGRESNLCRTRTTEQVQVYVEDYIRRCKLTQEEGGIPPGTSSRVNQRCSAMKQLREILRDENTAKRVFENSTHWRFLPREWRPEHELYYFSETLRLGFGSFQDILSGSKFTGVFPNNEPPAFLSKEPIVMKRIHYLFDFLQNEKKGLPTLPSSSKRKSTSSSSNSSSSTSKTTSSSSRKAKSSTSAKVSSTSSSGTCSGSRRKGRPPEGFVLQQNGKLFPSDRAIFDGRVNYPLNIGNNKLILNLGEIGFDKLNFQSDRYLYPIGYKVSSRNPSAIEPNTEAVWINEITCDENSRPIFKAWMENNASHIYEGNSANAVWTYISADISNVNNGQKFALSGLDAFLLTDPIVTYLIQNMKGTKRCAKYKAKKINIPPEALKLRDWIPAEKVDTEKSTALQKKRNPKSSKNSSRKKEIEEDATDSSTEIEIEEEEEEITEYEEEEIVEYEEDEEKEEASTQD</sequence>
<keyword evidence="4" id="KW-0539">Nucleus</keyword>
<comment type="subcellular location">
    <subcellularLocation>
        <location evidence="1">Nucleus</location>
    </subcellularLocation>
</comment>
<dbReference type="Pfam" id="PF00176">
    <property type="entry name" value="SNF2-rel_dom"/>
    <property type="match status" value="1"/>
</dbReference>
<dbReference type="VEuPathDB" id="TrichDB:TRFO_17825"/>
<dbReference type="RefSeq" id="XP_068365486.1">
    <property type="nucleotide sequence ID" value="XM_068499810.1"/>
</dbReference>
<dbReference type="Gene3D" id="1.10.10.60">
    <property type="entry name" value="Homeodomain-like"/>
    <property type="match status" value="1"/>
</dbReference>
<feature type="compositionally biased region" description="Low complexity" evidence="5">
    <location>
        <begin position="1138"/>
        <end position="1178"/>
    </location>
</feature>
<dbReference type="PROSITE" id="PS50013">
    <property type="entry name" value="CHROMO_2"/>
    <property type="match status" value="1"/>
</dbReference>
<dbReference type="PROSITE" id="PS51192">
    <property type="entry name" value="HELICASE_ATP_BIND_1"/>
    <property type="match status" value="1"/>
</dbReference>
<evidence type="ECO:0000313" key="8">
    <source>
        <dbReference type="EMBL" id="OHT12350.1"/>
    </source>
</evidence>
<dbReference type="SUPFAM" id="SSF54160">
    <property type="entry name" value="Chromo domain-like"/>
    <property type="match status" value="1"/>
</dbReference>
<evidence type="ECO:0008006" key="10">
    <source>
        <dbReference type="Google" id="ProtNLM"/>
    </source>
</evidence>
<evidence type="ECO:0000256" key="3">
    <source>
        <dbReference type="ARBA" id="ARBA00022840"/>
    </source>
</evidence>
<feature type="compositionally biased region" description="Acidic residues" evidence="5">
    <location>
        <begin position="1395"/>
        <end position="1432"/>
    </location>
</feature>
<dbReference type="PROSITE" id="PS51542">
    <property type="entry name" value="FYRN"/>
    <property type="match status" value="1"/>
</dbReference>
<dbReference type="InterPro" id="IPR003889">
    <property type="entry name" value="FYrich_C"/>
</dbReference>
<proteinExistence type="predicted"/>
<dbReference type="Gene3D" id="3.40.50.300">
    <property type="entry name" value="P-loop containing nucleotide triphosphate hydrolases"/>
    <property type="match status" value="1"/>
</dbReference>
<dbReference type="GeneID" id="94834514"/>
<feature type="domain" description="Chromo" evidence="6">
    <location>
        <begin position="102"/>
        <end position="149"/>
    </location>
</feature>
<evidence type="ECO:0000259" key="7">
    <source>
        <dbReference type="PROSITE" id="PS51192"/>
    </source>
</evidence>
<dbReference type="InterPro" id="IPR027417">
    <property type="entry name" value="P-loop_NTPase"/>
</dbReference>
<evidence type="ECO:0000313" key="9">
    <source>
        <dbReference type="Proteomes" id="UP000179807"/>
    </source>
</evidence>
<dbReference type="InterPro" id="IPR023780">
    <property type="entry name" value="Chromo_domain"/>
</dbReference>
<dbReference type="PANTHER" id="PTHR45623:SF14">
    <property type="entry name" value="CHROMODOMAIN-HELICASE-DNA-BINDING PROTEIN 1"/>
    <property type="match status" value="1"/>
</dbReference>
<dbReference type="Proteomes" id="UP000179807">
    <property type="component" value="Unassembled WGS sequence"/>
</dbReference>
<dbReference type="Gene3D" id="2.40.50.40">
    <property type="match status" value="1"/>
</dbReference>
<name>A0A1J4KRQ4_9EUKA</name>
<organism evidence="8 9">
    <name type="scientific">Tritrichomonas foetus</name>
    <dbReference type="NCBI Taxonomy" id="1144522"/>
    <lineage>
        <taxon>Eukaryota</taxon>
        <taxon>Metamonada</taxon>
        <taxon>Parabasalia</taxon>
        <taxon>Tritrichomonadida</taxon>
        <taxon>Tritrichomonadidae</taxon>
        <taxon>Tritrichomonas</taxon>
    </lineage>
</organism>
<feature type="compositionally biased region" description="Basic and acidic residues" evidence="5">
    <location>
        <begin position="904"/>
        <end position="922"/>
    </location>
</feature>
<dbReference type="InterPro" id="IPR038718">
    <property type="entry name" value="SNF2-like_sf"/>
</dbReference>
<evidence type="ECO:0000256" key="2">
    <source>
        <dbReference type="ARBA" id="ARBA00022741"/>
    </source>
</evidence>
<dbReference type="InterPro" id="IPR000953">
    <property type="entry name" value="Chromo/chromo_shadow_dom"/>
</dbReference>
<protein>
    <recommendedName>
        <fullName evidence="10">Chromo domain-containing protein</fullName>
    </recommendedName>
</protein>